<organism evidence="2 3">
    <name type="scientific">Candidatus Merdivivens faecigallinarum</name>
    <dbReference type="NCBI Taxonomy" id="2840871"/>
    <lineage>
        <taxon>Bacteria</taxon>
        <taxon>Pseudomonadati</taxon>
        <taxon>Bacteroidota</taxon>
        <taxon>Bacteroidia</taxon>
        <taxon>Bacteroidales</taxon>
        <taxon>Muribaculaceae</taxon>
        <taxon>Muribaculaceae incertae sedis</taxon>
        <taxon>Candidatus Merdivivens</taxon>
    </lineage>
</organism>
<dbReference type="InterPro" id="IPR045939">
    <property type="entry name" value="YhcR_N"/>
</dbReference>
<evidence type="ECO:0000313" key="3">
    <source>
        <dbReference type="Proteomes" id="UP000823772"/>
    </source>
</evidence>
<sequence length="362" mass="39198">MKRFVFGVLPALCLSVVFLFSFISCTRDRLPEGYASLVFSFGDFFEPETKAGSLTLPDTNDFILYLSDASGKYVYSGLYGDKPERFELAPGSYTAKVISREFNVPAFDAPQFGDEVCFVLEADEEASVQFGCAQLNSGVKLVINSGFISDYDGGVLFLTSSDGRLMYSYNEKRIAYFNPGAVSLKFLFDGAEKVLFTKVLDAREILIVNLGSGDDGGGVADKAGISISVDTSRVWNEFDYSFGGDKGGSIEDALSVDEARGRAGEKGLWVCGYIVGGDLTSSGISFAAPFRTYTNLAIAASRNVRDRDECLSVSLPVGDVRDGLNLVDNPGLLGKRVFLKGNIVASYFGLVGIKDVTEYEIR</sequence>
<dbReference type="InterPro" id="IPR027840">
    <property type="entry name" value="DUF4493"/>
</dbReference>
<name>A0A9D9IZF7_9BACT</name>
<protein>
    <submittedName>
        <fullName evidence="2">DUF4493 domain-containing protein</fullName>
    </submittedName>
</protein>
<dbReference type="EMBL" id="JADILY010000008">
    <property type="protein sequence ID" value="MBO8481011.1"/>
    <property type="molecule type" value="Genomic_DNA"/>
</dbReference>
<accession>A0A9D9IZF7</accession>
<reference evidence="2" key="1">
    <citation type="submission" date="2020-10" db="EMBL/GenBank/DDBJ databases">
        <authorList>
            <person name="Gilroy R."/>
        </authorList>
    </citation>
    <scope>NUCLEOTIDE SEQUENCE</scope>
    <source>
        <strain evidence="2">B3-2255</strain>
    </source>
</reference>
<evidence type="ECO:0000313" key="2">
    <source>
        <dbReference type="EMBL" id="MBO8481011.1"/>
    </source>
</evidence>
<reference evidence="2" key="2">
    <citation type="journal article" date="2021" name="PeerJ">
        <title>Extensive microbial diversity within the chicken gut microbiome revealed by metagenomics and culture.</title>
        <authorList>
            <person name="Gilroy R."/>
            <person name="Ravi A."/>
            <person name="Getino M."/>
            <person name="Pursley I."/>
            <person name="Horton D.L."/>
            <person name="Alikhan N.F."/>
            <person name="Baker D."/>
            <person name="Gharbi K."/>
            <person name="Hall N."/>
            <person name="Watson M."/>
            <person name="Adriaenssens E.M."/>
            <person name="Foster-Nyarko E."/>
            <person name="Jarju S."/>
            <person name="Secka A."/>
            <person name="Antonio M."/>
            <person name="Oren A."/>
            <person name="Chaudhuri R.R."/>
            <person name="La Ragione R."/>
            <person name="Hildebrand F."/>
            <person name="Pallen M.J."/>
        </authorList>
    </citation>
    <scope>NUCLEOTIDE SEQUENCE</scope>
    <source>
        <strain evidence="2">B3-2255</strain>
    </source>
</reference>
<dbReference type="Pfam" id="PF14900">
    <property type="entry name" value="DUF4493"/>
    <property type="match status" value="1"/>
</dbReference>
<dbReference type="PROSITE" id="PS51257">
    <property type="entry name" value="PROKAR_LIPOPROTEIN"/>
    <property type="match status" value="1"/>
</dbReference>
<comment type="caution">
    <text evidence="2">The sequence shown here is derived from an EMBL/GenBank/DDBJ whole genome shotgun (WGS) entry which is preliminary data.</text>
</comment>
<feature type="domain" description="Endonuclease YhcR N-terminal" evidence="1">
    <location>
        <begin position="254"/>
        <end position="361"/>
    </location>
</feature>
<dbReference type="Proteomes" id="UP000823772">
    <property type="component" value="Unassembled WGS sequence"/>
</dbReference>
<evidence type="ECO:0000259" key="1">
    <source>
        <dbReference type="Pfam" id="PF19886"/>
    </source>
</evidence>
<proteinExistence type="predicted"/>
<dbReference type="Pfam" id="PF19886">
    <property type="entry name" value="DUF6359"/>
    <property type="match status" value="1"/>
</dbReference>
<dbReference type="AlphaFoldDB" id="A0A9D9IZF7"/>
<gene>
    <name evidence="2" type="ORF">IAC87_00495</name>
</gene>